<dbReference type="Gene3D" id="3.40.50.300">
    <property type="entry name" value="P-loop containing nucleotide triphosphate hydrolases"/>
    <property type="match status" value="1"/>
</dbReference>
<dbReference type="NCBIfam" id="TIGR03709">
    <property type="entry name" value="PPK2_rel_1"/>
    <property type="match status" value="1"/>
</dbReference>
<sequence>MSEKTDPAAAIASAVTVGADARLPLIDPRSTPGFDGGKAEGEELLARDAARLDGLQERLFASGFAGTTDAAVLLVIQGMDTAGKGGIVRHVVGAVDPQGVRIRAFKAPTPEEAAHDFLWRIERELPEPGMIGVFDRSHYEDVLAARVRGLAAPDEIERRYDAIVEAERAWAERGIRIVKVMLHISPEEQHARLSSRLDRPDKRWKFSPADIDDRLLWPSYQDAYQRVLARTAAEPWAVVPADRKWYARLAVQSLLLRALEGIAPVWPLPAYDVDEQRHRLAGAVEVGTAEGERA</sequence>
<protein>
    <submittedName>
        <fullName evidence="2">UDP-galactose-lipid carrier transferase</fullName>
        <ecNumber evidence="2">2.-.-.-</ecNumber>
    </submittedName>
</protein>
<dbReference type="Proteomes" id="UP000196778">
    <property type="component" value="Unassembled WGS sequence"/>
</dbReference>
<dbReference type="RefSeq" id="WP_087136428.1">
    <property type="nucleotide sequence ID" value="NZ_FUKR01000022.1"/>
</dbReference>
<proteinExistence type="predicted"/>
<keyword evidence="3" id="KW-1185">Reference proteome</keyword>
<accession>A0A1R4IXC0</accession>
<dbReference type="AlphaFoldDB" id="A0A1R4IXC0"/>
<dbReference type="EC" id="2.-.-.-" evidence="2"/>
<dbReference type="InterPro" id="IPR027417">
    <property type="entry name" value="P-loop_NTPase"/>
</dbReference>
<dbReference type="PANTHER" id="PTHR34383:SF3">
    <property type="entry name" value="POLYPHOSPHATE:AMP PHOSPHOTRANSFERASE"/>
    <property type="match status" value="1"/>
</dbReference>
<name>A0A1R4IXC0_9MICO</name>
<reference evidence="3" key="1">
    <citation type="submission" date="2017-02" db="EMBL/GenBank/DDBJ databases">
        <authorList>
            <person name="Dridi B."/>
        </authorList>
    </citation>
    <scope>NUCLEOTIDE SEQUENCE [LARGE SCALE GENOMIC DNA]</scope>
    <source>
        <strain evidence="3">EB411</strain>
    </source>
</reference>
<dbReference type="GO" id="GO:0016776">
    <property type="term" value="F:phosphotransferase activity, phosphate group as acceptor"/>
    <property type="evidence" value="ECO:0007669"/>
    <property type="project" value="InterPro"/>
</dbReference>
<dbReference type="Pfam" id="PF03976">
    <property type="entry name" value="PPK2"/>
    <property type="match status" value="1"/>
</dbReference>
<dbReference type="GO" id="GO:0006797">
    <property type="term" value="P:polyphosphate metabolic process"/>
    <property type="evidence" value="ECO:0007669"/>
    <property type="project" value="InterPro"/>
</dbReference>
<organism evidence="2 3">
    <name type="scientific">Mycetocola reblochoni REB411</name>
    <dbReference type="NCBI Taxonomy" id="1255698"/>
    <lineage>
        <taxon>Bacteria</taxon>
        <taxon>Bacillati</taxon>
        <taxon>Actinomycetota</taxon>
        <taxon>Actinomycetes</taxon>
        <taxon>Micrococcales</taxon>
        <taxon>Microbacteriaceae</taxon>
        <taxon>Mycetocola</taxon>
    </lineage>
</organism>
<dbReference type="SUPFAM" id="SSF52540">
    <property type="entry name" value="P-loop containing nucleoside triphosphate hydrolases"/>
    <property type="match status" value="1"/>
</dbReference>
<evidence type="ECO:0000259" key="1">
    <source>
        <dbReference type="Pfam" id="PF03976"/>
    </source>
</evidence>
<dbReference type="PANTHER" id="PTHR34383">
    <property type="entry name" value="POLYPHOSPHATE:AMP PHOSPHOTRANSFERASE-RELATED"/>
    <property type="match status" value="1"/>
</dbReference>
<feature type="domain" description="Polyphosphate kinase-2-related" evidence="1">
    <location>
        <begin position="39"/>
        <end position="260"/>
    </location>
</feature>
<dbReference type="OrthoDB" id="9775224at2"/>
<gene>
    <name evidence="2" type="ORF">FM119_04265</name>
</gene>
<dbReference type="InterPro" id="IPR022488">
    <property type="entry name" value="PPK2-related"/>
</dbReference>
<keyword evidence="2" id="KW-0808">Transferase</keyword>
<evidence type="ECO:0000313" key="2">
    <source>
        <dbReference type="EMBL" id="SJN24492.1"/>
    </source>
</evidence>
<evidence type="ECO:0000313" key="3">
    <source>
        <dbReference type="Proteomes" id="UP000196778"/>
    </source>
</evidence>
<dbReference type="InterPro" id="IPR022300">
    <property type="entry name" value="PPK2-rel_1"/>
</dbReference>
<dbReference type="EMBL" id="FUKR01000022">
    <property type="protein sequence ID" value="SJN24492.1"/>
    <property type="molecule type" value="Genomic_DNA"/>
</dbReference>